<name>A0ABS7F253_9PROT</name>
<reference evidence="2 3" key="1">
    <citation type="submission" date="2021-08" db="EMBL/GenBank/DDBJ databases">
        <title>Caldovatus sediminis gen. nov., sp. nov., a moderately thermophilic bacterium isolated from a hot spring.</title>
        <authorList>
            <person name="Hu C.-J."/>
            <person name="Li W.-J."/>
            <person name="Xian W.-D."/>
        </authorList>
    </citation>
    <scope>NUCLEOTIDE SEQUENCE [LARGE SCALE GENOMIC DNA]</scope>
    <source>
        <strain evidence="2 3">SYSU G05006</strain>
    </source>
</reference>
<dbReference type="InterPro" id="IPR036182">
    <property type="entry name" value="PCuAC_sf"/>
</dbReference>
<protein>
    <submittedName>
        <fullName evidence="2">Copper chaperone PCu(A)C</fullName>
    </submittedName>
</protein>
<dbReference type="SUPFAM" id="SSF110087">
    <property type="entry name" value="DR1885-like metal-binding protein"/>
    <property type="match status" value="1"/>
</dbReference>
<sequence>MRRRLVLSLAAALPTWGRAPRAQTAPPIEVSAAWSRAAPQGGTGAGFLVLRNRGATPDRIVAASSPLARAVELHTHIREGDVLRMRPVPAIELPPGAEVRLAPGGLHLMLIGLQRPLREGDRVPVTLTLERGGTLTVELEVLAAGARGPAASAPGGGHGAPGGHGGVRPH</sequence>
<evidence type="ECO:0000313" key="2">
    <source>
        <dbReference type="EMBL" id="MBW8269654.1"/>
    </source>
</evidence>
<comment type="caution">
    <text evidence="2">The sequence shown here is derived from an EMBL/GenBank/DDBJ whole genome shotgun (WGS) entry which is preliminary data.</text>
</comment>
<dbReference type="InterPro" id="IPR058248">
    <property type="entry name" value="Lxx211020-like"/>
</dbReference>
<accession>A0ABS7F253</accession>
<keyword evidence="3" id="KW-1185">Reference proteome</keyword>
<feature type="compositionally biased region" description="Gly residues" evidence="1">
    <location>
        <begin position="154"/>
        <end position="170"/>
    </location>
</feature>
<dbReference type="Proteomes" id="UP001519924">
    <property type="component" value="Unassembled WGS sequence"/>
</dbReference>
<dbReference type="RefSeq" id="WP_220117411.1">
    <property type="nucleotide sequence ID" value="NZ_JAHZUY010000019.1"/>
</dbReference>
<dbReference type="PANTHER" id="PTHR36302:SF1">
    <property type="entry name" value="COPPER CHAPERONE PCU(A)C"/>
    <property type="match status" value="1"/>
</dbReference>
<evidence type="ECO:0000256" key="1">
    <source>
        <dbReference type="SAM" id="MobiDB-lite"/>
    </source>
</evidence>
<dbReference type="Gene3D" id="2.60.40.1890">
    <property type="entry name" value="PCu(A)C copper chaperone"/>
    <property type="match status" value="1"/>
</dbReference>
<proteinExistence type="predicted"/>
<dbReference type="EMBL" id="JAHZUY010000019">
    <property type="protein sequence ID" value="MBW8269654.1"/>
    <property type="molecule type" value="Genomic_DNA"/>
</dbReference>
<gene>
    <name evidence="2" type="ORF">K1J50_09165</name>
</gene>
<dbReference type="Pfam" id="PF04314">
    <property type="entry name" value="PCuAC"/>
    <property type="match status" value="1"/>
</dbReference>
<organism evidence="2 3">
    <name type="scientific">Caldovatus aquaticus</name>
    <dbReference type="NCBI Taxonomy" id="2865671"/>
    <lineage>
        <taxon>Bacteria</taxon>
        <taxon>Pseudomonadati</taxon>
        <taxon>Pseudomonadota</taxon>
        <taxon>Alphaproteobacteria</taxon>
        <taxon>Acetobacterales</taxon>
        <taxon>Roseomonadaceae</taxon>
        <taxon>Caldovatus</taxon>
    </lineage>
</organism>
<dbReference type="InterPro" id="IPR007410">
    <property type="entry name" value="LpqE-like"/>
</dbReference>
<evidence type="ECO:0000313" key="3">
    <source>
        <dbReference type="Proteomes" id="UP001519924"/>
    </source>
</evidence>
<dbReference type="PANTHER" id="PTHR36302">
    <property type="entry name" value="BLR7088 PROTEIN"/>
    <property type="match status" value="1"/>
</dbReference>
<feature type="region of interest" description="Disordered" evidence="1">
    <location>
        <begin position="148"/>
        <end position="170"/>
    </location>
</feature>